<sequence length="343" mass="39669">MSIKDTLIMFYSLKHIIGDARSFFKEILQEIGFVMRKRDIRKQKDLGEYFIIPIYTGLTYAFCTNVLVQLKPLDKASAFMMFFDKYDYSRQTHESAKEHLKQNVKHYWMTFYILNILHRKRTDVAGRVSKAFVISLGSLSRLLRETSRTSIGDVERAGFIFLTKPTKTLSNNEFNTVMPFMLMKILNKMLLSFPEDLLLPDELFLIPTKDRPWRWQDFESLHGYYQRALIKSLINNEALDSFKKDLKDAKGGNAYIIKEQIKIEKICLAVKNKKAGAYLIYFVVQKINIQNMITKGPKANGPELNSCATLYRKKSSADASAGLNSIGGITKPRWANVEEDLFY</sequence>
<keyword evidence="3" id="KW-1185">Reference proteome</keyword>
<proteinExistence type="predicted"/>
<dbReference type="AlphaFoldDB" id="A0A9W4SK56"/>
<dbReference type="EMBL" id="CAMKVN010000815">
    <property type="protein sequence ID" value="CAI2171382.1"/>
    <property type="molecule type" value="Genomic_DNA"/>
</dbReference>
<evidence type="ECO:0000313" key="3">
    <source>
        <dbReference type="Proteomes" id="UP001153678"/>
    </source>
</evidence>
<dbReference type="OrthoDB" id="2430828at2759"/>
<feature type="transmembrane region" description="Helical" evidence="1">
    <location>
        <begin position="46"/>
        <end position="68"/>
    </location>
</feature>
<gene>
    <name evidence="2" type="ORF">FWILDA_LOCUS5051</name>
</gene>
<keyword evidence="1" id="KW-1133">Transmembrane helix</keyword>
<dbReference type="Proteomes" id="UP001153678">
    <property type="component" value="Unassembled WGS sequence"/>
</dbReference>
<protein>
    <submittedName>
        <fullName evidence="2">14236_t:CDS:1</fullName>
    </submittedName>
</protein>
<name>A0A9W4SK56_9GLOM</name>
<keyword evidence="1" id="KW-0472">Membrane</keyword>
<organism evidence="2 3">
    <name type="scientific">Funneliformis geosporum</name>
    <dbReference type="NCBI Taxonomy" id="1117311"/>
    <lineage>
        <taxon>Eukaryota</taxon>
        <taxon>Fungi</taxon>
        <taxon>Fungi incertae sedis</taxon>
        <taxon>Mucoromycota</taxon>
        <taxon>Glomeromycotina</taxon>
        <taxon>Glomeromycetes</taxon>
        <taxon>Glomerales</taxon>
        <taxon>Glomeraceae</taxon>
        <taxon>Funneliformis</taxon>
    </lineage>
</organism>
<comment type="caution">
    <text evidence="2">The sequence shown here is derived from an EMBL/GenBank/DDBJ whole genome shotgun (WGS) entry which is preliminary data.</text>
</comment>
<accession>A0A9W4SK56</accession>
<keyword evidence="1" id="KW-0812">Transmembrane</keyword>
<evidence type="ECO:0000256" key="1">
    <source>
        <dbReference type="SAM" id="Phobius"/>
    </source>
</evidence>
<reference evidence="2" key="1">
    <citation type="submission" date="2022-08" db="EMBL/GenBank/DDBJ databases">
        <authorList>
            <person name="Kallberg Y."/>
            <person name="Tangrot J."/>
            <person name="Rosling A."/>
        </authorList>
    </citation>
    <scope>NUCLEOTIDE SEQUENCE</scope>
    <source>
        <strain evidence="2">Wild A</strain>
    </source>
</reference>
<evidence type="ECO:0000313" key="2">
    <source>
        <dbReference type="EMBL" id="CAI2171382.1"/>
    </source>
</evidence>